<dbReference type="RefSeq" id="WP_208811237.1">
    <property type="nucleotide sequence ID" value="NZ_WVUH01000013.1"/>
</dbReference>
<comment type="caution">
    <text evidence="2">The sequence shown here is derived from an EMBL/GenBank/DDBJ whole genome shotgun (WGS) entry which is preliminary data.</text>
</comment>
<gene>
    <name evidence="2" type="ORF">GSF22_03360</name>
</gene>
<dbReference type="EMBL" id="WVUH01000013">
    <property type="protein sequence ID" value="MBO4205050.1"/>
    <property type="molecule type" value="Genomic_DNA"/>
</dbReference>
<dbReference type="InterPro" id="IPR035093">
    <property type="entry name" value="RelE/ParE_toxin_dom_sf"/>
</dbReference>
<evidence type="ECO:0000313" key="2">
    <source>
        <dbReference type="EMBL" id="MBO4205050.1"/>
    </source>
</evidence>
<reference evidence="2 3" key="1">
    <citation type="submission" date="2019-12" db="EMBL/GenBank/DDBJ databases">
        <title>Whole genome sequencing of endophytic Actinobacterium Micromonospora sp. MPMI6T.</title>
        <authorList>
            <person name="Evv R."/>
            <person name="Podile A.R."/>
        </authorList>
    </citation>
    <scope>NUCLEOTIDE SEQUENCE [LARGE SCALE GENOMIC DNA]</scope>
    <source>
        <strain evidence="2 3">MPMI6</strain>
    </source>
</reference>
<dbReference type="Proteomes" id="UP000823521">
    <property type="component" value="Unassembled WGS sequence"/>
</dbReference>
<evidence type="ECO:0000256" key="1">
    <source>
        <dbReference type="SAM" id="MobiDB-lite"/>
    </source>
</evidence>
<organism evidence="2 3">
    <name type="scientific">Micromonospora echinofusca</name>
    <dbReference type="NCBI Taxonomy" id="47858"/>
    <lineage>
        <taxon>Bacteria</taxon>
        <taxon>Bacillati</taxon>
        <taxon>Actinomycetota</taxon>
        <taxon>Actinomycetes</taxon>
        <taxon>Micromonosporales</taxon>
        <taxon>Micromonosporaceae</taxon>
        <taxon>Micromonospora</taxon>
    </lineage>
</organism>
<evidence type="ECO:0008006" key="4">
    <source>
        <dbReference type="Google" id="ProtNLM"/>
    </source>
</evidence>
<dbReference type="InterPro" id="IPR009241">
    <property type="entry name" value="HigB-like"/>
</dbReference>
<protein>
    <recommendedName>
        <fullName evidence="4">Type II toxin-antitoxin system RelE/ParE family toxin</fullName>
    </recommendedName>
</protein>
<proteinExistence type="predicted"/>
<accession>A0ABS3VKK2</accession>
<keyword evidence="3" id="KW-1185">Reference proteome</keyword>
<feature type="region of interest" description="Disordered" evidence="1">
    <location>
        <begin position="90"/>
        <end position="111"/>
    </location>
</feature>
<evidence type="ECO:0000313" key="3">
    <source>
        <dbReference type="Proteomes" id="UP000823521"/>
    </source>
</evidence>
<name>A0ABS3VKK2_MICEH</name>
<dbReference type="Pfam" id="PF05973">
    <property type="entry name" value="Gp49"/>
    <property type="match status" value="1"/>
</dbReference>
<dbReference type="SUPFAM" id="SSF143011">
    <property type="entry name" value="RelE-like"/>
    <property type="match status" value="1"/>
</dbReference>
<sequence length="111" mass="12322">MNWVVLVHPEADLELGKIGPRERVAILNALKKLQEIGPTLGYPHTSDIRGANALRELRPRAGRSPWRAFYRQIGSALVVGAIGPEAEVDPRGFRRATSNAEQRLDEVEEEA</sequence>